<keyword evidence="3" id="KW-1185">Reference proteome</keyword>
<dbReference type="InterPro" id="IPR013108">
    <property type="entry name" value="Amidohydro_3"/>
</dbReference>
<dbReference type="GO" id="GO:0016810">
    <property type="term" value="F:hydrolase activity, acting on carbon-nitrogen (but not peptide) bonds"/>
    <property type="evidence" value="ECO:0007669"/>
    <property type="project" value="InterPro"/>
</dbReference>
<feature type="domain" description="Amidohydrolase 3" evidence="1">
    <location>
        <begin position="47"/>
        <end position="542"/>
    </location>
</feature>
<dbReference type="Gene3D" id="3.10.310.70">
    <property type="match status" value="1"/>
</dbReference>
<organism evidence="2 3">
    <name type="scientific">Actinotalea soli</name>
    <dbReference type="NCBI Taxonomy" id="2819234"/>
    <lineage>
        <taxon>Bacteria</taxon>
        <taxon>Bacillati</taxon>
        <taxon>Actinomycetota</taxon>
        <taxon>Actinomycetes</taxon>
        <taxon>Micrococcales</taxon>
        <taxon>Cellulomonadaceae</taxon>
        <taxon>Actinotalea</taxon>
    </lineage>
</organism>
<dbReference type="Pfam" id="PF07969">
    <property type="entry name" value="Amidohydro_3"/>
    <property type="match status" value="1"/>
</dbReference>
<comment type="caution">
    <text evidence="2">The sequence shown here is derived from an EMBL/GenBank/DDBJ whole genome shotgun (WGS) entry which is preliminary data.</text>
</comment>
<dbReference type="Gene3D" id="2.30.40.10">
    <property type="entry name" value="Urease, subunit C, domain 1"/>
    <property type="match status" value="1"/>
</dbReference>
<protein>
    <submittedName>
        <fullName evidence="2">Amidohydrolase family protein</fullName>
    </submittedName>
</protein>
<dbReference type="Proteomes" id="UP000664209">
    <property type="component" value="Unassembled WGS sequence"/>
</dbReference>
<reference evidence="2" key="1">
    <citation type="submission" date="2021-03" db="EMBL/GenBank/DDBJ databases">
        <title>Actinotalea soli sp. nov., isolated from soil.</title>
        <authorList>
            <person name="Ping W."/>
            <person name="Zhang J."/>
        </authorList>
    </citation>
    <scope>NUCLEOTIDE SEQUENCE</scope>
    <source>
        <strain evidence="2">BY-33</strain>
    </source>
</reference>
<sequence length="548" mass="56563">MSSTLYRNGVIHSRTDPFAQALLVADGQVAWLGSEETIHTVMDGADEVVDLDGALVTPAFVDAHAHVLETGLALSGVDLSVAAGVMSLAQALDRIAAAARAARAAGRRAPLLGHGWDETAWPEGRPPSREEIDNATDGAPVYLARVDVHSAVVSSSFAEISGCADLPGWSPTGLVVADAHHRARIAARDVSDGDRAELYRSTLVAAAREGIAALHEHSGPYIDTREGLAGLLAMTADPASGLAAVIGYRGELCETADDARALLEVIPGLTGIGGDLNVDGSIGSRTAALRAPYADTGPATAAGTLQLSAEQVANHVAAVTRAGSQAAFHVIGDRAMDEVLVGFRAAADVEGLDRVRAAGHRIEHGEMVDAQALGTLVLLGLTISAQPAFDTAWGGDAGMYAQRLGPARAASLNPFADLAGAGVPLAFGSDAPVTPFDPWGAVRGAVEHHEPSQRISARAAFRAHTRGGWRAARLDHTGAGEIRLGAPATLAMWQVESLAVQVPDGRVSAWSTDARAGTPLLPVLGADVPRPTCVRTLREGVVLHDAIS</sequence>
<gene>
    <name evidence="2" type="ORF">J4G33_01160</name>
</gene>
<name>A0A939LS86_9CELL</name>
<dbReference type="InterPro" id="IPR032466">
    <property type="entry name" value="Metal_Hydrolase"/>
</dbReference>
<dbReference type="PANTHER" id="PTHR22642:SF2">
    <property type="entry name" value="PROTEIN LONG AFTER FAR-RED 3"/>
    <property type="match status" value="1"/>
</dbReference>
<evidence type="ECO:0000313" key="2">
    <source>
        <dbReference type="EMBL" id="MBO1750407.1"/>
    </source>
</evidence>
<dbReference type="AlphaFoldDB" id="A0A939LS86"/>
<dbReference type="PANTHER" id="PTHR22642">
    <property type="entry name" value="IMIDAZOLONEPROPIONASE"/>
    <property type="match status" value="1"/>
</dbReference>
<evidence type="ECO:0000259" key="1">
    <source>
        <dbReference type="Pfam" id="PF07969"/>
    </source>
</evidence>
<dbReference type="SUPFAM" id="SSF51556">
    <property type="entry name" value="Metallo-dependent hydrolases"/>
    <property type="match status" value="1"/>
</dbReference>
<dbReference type="Gene3D" id="3.20.20.140">
    <property type="entry name" value="Metal-dependent hydrolases"/>
    <property type="match status" value="1"/>
</dbReference>
<proteinExistence type="predicted"/>
<accession>A0A939LS86</accession>
<dbReference type="EMBL" id="JAGEMK010000001">
    <property type="protein sequence ID" value="MBO1750407.1"/>
    <property type="molecule type" value="Genomic_DNA"/>
</dbReference>
<dbReference type="SUPFAM" id="SSF51338">
    <property type="entry name" value="Composite domain of metallo-dependent hydrolases"/>
    <property type="match status" value="1"/>
</dbReference>
<dbReference type="InterPro" id="IPR011059">
    <property type="entry name" value="Metal-dep_hydrolase_composite"/>
</dbReference>
<dbReference type="RefSeq" id="WP_208054060.1">
    <property type="nucleotide sequence ID" value="NZ_JAGEMK010000001.1"/>
</dbReference>
<evidence type="ECO:0000313" key="3">
    <source>
        <dbReference type="Proteomes" id="UP000664209"/>
    </source>
</evidence>